<dbReference type="PANTHER" id="PTHR31435">
    <property type="entry name" value="PROTEIN NATD1"/>
    <property type="match status" value="1"/>
</dbReference>
<evidence type="ECO:0000313" key="3">
    <source>
        <dbReference type="Proteomes" id="UP000640485"/>
    </source>
</evidence>
<dbReference type="Pfam" id="PF14542">
    <property type="entry name" value="Acetyltransf_CG"/>
    <property type="match status" value="1"/>
</dbReference>
<protein>
    <submittedName>
        <fullName evidence="2">N-acetyltransferase</fullName>
    </submittedName>
</protein>
<feature type="domain" description="N-acetyltransferase" evidence="1">
    <location>
        <begin position="10"/>
        <end position="98"/>
    </location>
</feature>
<proteinExistence type="predicted"/>
<gene>
    <name evidence="2" type="ORF">JJJ17_13410</name>
</gene>
<sequence length="109" mass="11744">MSEITVTKEDLDGRHGRYVARVEGIDAEAELVFTNRGPGKISADHTGAPDALRGTGAAAALVRALIDDARENSFVIIPLCPYVRAQYAKHPEWADVFTTKPGEDPELPG</sequence>
<reference evidence="2" key="1">
    <citation type="submission" date="2021-01" db="EMBL/GenBank/DDBJ databases">
        <title>Paracoccus amoyensis sp. nov., isolated from the surface seawater along the coast of Xiamen Island, China.</title>
        <authorList>
            <person name="Lyu L."/>
        </authorList>
    </citation>
    <scope>NUCLEOTIDE SEQUENCE</scope>
    <source>
        <strain evidence="2">MJ17</strain>
    </source>
</reference>
<dbReference type="SUPFAM" id="SSF55729">
    <property type="entry name" value="Acyl-CoA N-acyltransferases (Nat)"/>
    <property type="match status" value="1"/>
</dbReference>
<accession>A0A934W1L7</accession>
<keyword evidence="3" id="KW-1185">Reference proteome</keyword>
<dbReference type="InterPro" id="IPR016181">
    <property type="entry name" value="Acyl_CoA_acyltransferase"/>
</dbReference>
<comment type="caution">
    <text evidence="2">The sequence shown here is derived from an EMBL/GenBank/DDBJ whole genome shotgun (WGS) entry which is preliminary data.</text>
</comment>
<dbReference type="InterPro" id="IPR031165">
    <property type="entry name" value="GNAT_YJDJ"/>
</dbReference>
<dbReference type="RefSeq" id="WP_200687319.1">
    <property type="nucleotide sequence ID" value="NZ_JAEPRQ010000005.1"/>
</dbReference>
<dbReference type="Gene3D" id="3.40.630.30">
    <property type="match status" value="1"/>
</dbReference>
<dbReference type="EMBL" id="JAEPRQ010000005">
    <property type="protein sequence ID" value="MBK4216929.1"/>
    <property type="molecule type" value="Genomic_DNA"/>
</dbReference>
<dbReference type="Proteomes" id="UP000640485">
    <property type="component" value="Unassembled WGS sequence"/>
</dbReference>
<name>A0A934W1L7_9RHOB</name>
<evidence type="ECO:0000259" key="1">
    <source>
        <dbReference type="PROSITE" id="PS51729"/>
    </source>
</evidence>
<dbReference type="InterPro" id="IPR045057">
    <property type="entry name" value="Gcn5-rel_NAT"/>
</dbReference>
<organism evidence="2 3">
    <name type="scientific">Paracoccus caeni</name>
    <dbReference type="NCBI Taxonomy" id="657651"/>
    <lineage>
        <taxon>Bacteria</taxon>
        <taxon>Pseudomonadati</taxon>
        <taxon>Pseudomonadota</taxon>
        <taxon>Alphaproteobacteria</taxon>
        <taxon>Rhodobacterales</taxon>
        <taxon>Paracoccaceae</taxon>
        <taxon>Paracoccus</taxon>
    </lineage>
</organism>
<dbReference type="PANTHER" id="PTHR31435:SF10">
    <property type="entry name" value="BSR4717 PROTEIN"/>
    <property type="match status" value="1"/>
</dbReference>
<evidence type="ECO:0000313" key="2">
    <source>
        <dbReference type="EMBL" id="MBK4216929.1"/>
    </source>
</evidence>
<dbReference type="PROSITE" id="PS51729">
    <property type="entry name" value="GNAT_YJDJ"/>
    <property type="match status" value="1"/>
</dbReference>
<dbReference type="AlphaFoldDB" id="A0A934W1L7"/>